<evidence type="ECO:0000256" key="1">
    <source>
        <dbReference type="SAM" id="MobiDB-lite"/>
    </source>
</evidence>
<dbReference type="EMBL" id="JAMSHJ010000002">
    <property type="protein sequence ID" value="KAI5439461.1"/>
    <property type="molecule type" value="Genomic_DNA"/>
</dbReference>
<organism evidence="2 3">
    <name type="scientific">Pisum sativum</name>
    <name type="common">Garden pea</name>
    <name type="synonym">Lathyrus oleraceus</name>
    <dbReference type="NCBI Taxonomy" id="3888"/>
    <lineage>
        <taxon>Eukaryota</taxon>
        <taxon>Viridiplantae</taxon>
        <taxon>Streptophyta</taxon>
        <taxon>Embryophyta</taxon>
        <taxon>Tracheophyta</taxon>
        <taxon>Spermatophyta</taxon>
        <taxon>Magnoliopsida</taxon>
        <taxon>eudicotyledons</taxon>
        <taxon>Gunneridae</taxon>
        <taxon>Pentapetalae</taxon>
        <taxon>rosids</taxon>
        <taxon>fabids</taxon>
        <taxon>Fabales</taxon>
        <taxon>Fabaceae</taxon>
        <taxon>Papilionoideae</taxon>
        <taxon>50 kb inversion clade</taxon>
        <taxon>NPAAA clade</taxon>
        <taxon>Hologalegina</taxon>
        <taxon>IRL clade</taxon>
        <taxon>Fabeae</taxon>
        <taxon>Lathyrus</taxon>
    </lineage>
</organism>
<keyword evidence="3" id="KW-1185">Reference proteome</keyword>
<protein>
    <submittedName>
        <fullName evidence="2">Uncharacterized protein</fullName>
    </submittedName>
</protein>
<dbReference type="AlphaFoldDB" id="A0A9D5BD90"/>
<name>A0A9D5BD90_PEA</name>
<dbReference type="Proteomes" id="UP001058974">
    <property type="component" value="Chromosome 2"/>
</dbReference>
<evidence type="ECO:0000313" key="3">
    <source>
        <dbReference type="Proteomes" id="UP001058974"/>
    </source>
</evidence>
<gene>
    <name evidence="2" type="ORF">KIW84_025020</name>
</gene>
<dbReference type="PANTHER" id="PTHR16255:SF6">
    <property type="entry name" value="PROTEIN RETARDED ROOT GROWTH-LIKE"/>
    <property type="match status" value="1"/>
</dbReference>
<accession>A0A9D5BD90</accession>
<dbReference type="Gramene" id="Psat02G0502000-T1">
    <property type="protein sequence ID" value="KAI5439461.1"/>
    <property type="gene ID" value="KIW84_025020"/>
</dbReference>
<dbReference type="PANTHER" id="PTHR16255">
    <property type="entry name" value="REQUIRED FOR MEIOTIC NUCLEAR DIVISION PROTEIN 1 HOMOLOG"/>
    <property type="match status" value="1"/>
</dbReference>
<evidence type="ECO:0000313" key="2">
    <source>
        <dbReference type="EMBL" id="KAI5439461.1"/>
    </source>
</evidence>
<proteinExistence type="predicted"/>
<reference evidence="2 3" key="1">
    <citation type="journal article" date="2022" name="Nat. Genet.">
        <title>Improved pea reference genome and pan-genome highlight genomic features and evolutionary characteristics.</title>
        <authorList>
            <person name="Yang T."/>
            <person name="Liu R."/>
            <person name="Luo Y."/>
            <person name="Hu S."/>
            <person name="Wang D."/>
            <person name="Wang C."/>
            <person name="Pandey M.K."/>
            <person name="Ge S."/>
            <person name="Xu Q."/>
            <person name="Li N."/>
            <person name="Li G."/>
            <person name="Huang Y."/>
            <person name="Saxena R.K."/>
            <person name="Ji Y."/>
            <person name="Li M."/>
            <person name="Yan X."/>
            <person name="He Y."/>
            <person name="Liu Y."/>
            <person name="Wang X."/>
            <person name="Xiang C."/>
            <person name="Varshney R.K."/>
            <person name="Ding H."/>
            <person name="Gao S."/>
            <person name="Zong X."/>
        </authorList>
    </citation>
    <scope>NUCLEOTIDE SEQUENCE [LARGE SCALE GENOMIC DNA]</scope>
    <source>
        <strain evidence="2 3">cv. Zhongwan 6</strain>
    </source>
</reference>
<dbReference type="InterPro" id="IPR051624">
    <property type="entry name" value="RMD1/Sad1-interacting"/>
</dbReference>
<sequence>MQIKGVYKQAVNRLVIGIQDQMEERSMSTKVGRSPQAEMLIEIIGRRVEQHPKDPKENNCQEGKKSENDMIDKQMGDETVPTGINLSSVVATVGDIAWKDAKYGQIWEYLRDEFELTQRFASLDFKLKFKAMFSTFPPVTVADILSSDSSSINSSVPPTLEHSDENGVVSTDIPIYNGLHEKSNNGLTVESEELPPFSYVPYSKPDSAATMRPENSFFARGIHCTDNSSKRDRDKDHVVKVIGKKMKTFDSRFTWLSLKAPDVTITKLLTIMYSQVPWES</sequence>
<comment type="caution">
    <text evidence="2">The sequence shown here is derived from an EMBL/GenBank/DDBJ whole genome shotgun (WGS) entry which is preliminary data.</text>
</comment>
<feature type="region of interest" description="Disordered" evidence="1">
    <location>
        <begin position="48"/>
        <end position="67"/>
    </location>
</feature>